<feature type="signal peptide" evidence="2">
    <location>
        <begin position="1"/>
        <end position="20"/>
    </location>
</feature>
<sequence>MNFKHSVIISLLLTINFVAAVWNPDAGLIYKYPVSTITTSSTAVPGEESLIIDGIINTCWQSSNAYPDEWKTRSYLNILLGYCTANPTLCVGASNTGDITNGEYYDGVVVSSQLTVSFSSPKSCHRVGVKLSASTASVIVDLGTGSSTWTQLTIVASGNYQFASSVCSGSAITSVRVRSSAPFTIEEIVYQAEGTYEQVILDLGSNKEVGYITGNFYTENSVNSEVSISTSLNGPWTLMGVLNTSFWGWDVANKQFDTPARYVKVKTNMLDVDWAKAQICDVKVYSQYGPYGPPLPATPNPRTFYEIHGVNGIFGMDTGTYSNNNNLESPIRFKPVASHIRNYHEMCWDVMWPSDIPDYTAMAQGQGTPPQDWLNWDTEYQEWREAGMKIEMAIQFSNDSNWAQCAYDPAKWPNPYQNAYNYGYAFARHFGPTYGNNLADWVAVGNEPWKYPASFMSTVHRGMSAGLKAGDPSIKVITSALQADEPEEVNAPEGNYIGTRILEQDIVNFDGISIHPYSWYLSPKGKPGATWPEDRRSYMNSVRNLIRWRNANAPGKTIELTEFGFDSPGPLSTDECLESYWHDPCVSQEAQGVYGLRALLKFAREGVDRATWYNAFDNEPDGELFDKSGLVGARPDWSEKMSFGVFRSWMKHYGTFRFLNVIKEDSNAHVYLIGNITHRSIVAWKPVHYDDATSSPVTFTIPSTLSTVPASTSGFRFSYTSTYDPSTILNAVTTSSNQWTVSITRDPIVLTATLLPSTTSTTGPSSTTSTTSTTGPSTTTSTTSTTGPSTTTTTTTTTGGSTVGVQTSKTFAKTEWHNMYYLEYLPVGYGNGQKFPILIFLHGWDERRSPSISNLAVLTSSPLATIPYLIHNNQWNSILPFIVISPQTEYWWDVDEIDAAVRIAKTYTQHGNQSRIYVTGVHMGANIWEYVNTDLTKANSIAAIVPIATASPPSTSVFTPIIQSNLPVWAFHDQNDPNVDKSVTQAWINGISTTVPTPILTLTNTNTHTIWTTIYNPNPATNPNYIYTWLLSK</sequence>
<dbReference type="OrthoDB" id="442731at2759"/>
<dbReference type="SUPFAM" id="SSF53474">
    <property type="entry name" value="alpha/beta-Hydrolases"/>
    <property type="match status" value="1"/>
</dbReference>
<dbReference type="InterPro" id="IPR029058">
    <property type="entry name" value="AB_hydrolase_fold"/>
</dbReference>
<dbReference type="Gene3D" id="3.40.50.1820">
    <property type="entry name" value="alpha/beta hydrolase"/>
    <property type="match status" value="1"/>
</dbReference>
<evidence type="ECO:0000256" key="2">
    <source>
        <dbReference type="SAM" id="SignalP"/>
    </source>
</evidence>
<protein>
    <recommendedName>
        <fullName evidence="5">F5/8 type C domain-containing protein</fullName>
    </recommendedName>
</protein>
<name>A0A152A988_TIELA</name>
<keyword evidence="4" id="KW-1185">Reference proteome</keyword>
<dbReference type="SUPFAM" id="SSF51445">
    <property type="entry name" value="(Trans)glycosidases"/>
    <property type="match status" value="1"/>
</dbReference>
<gene>
    <name evidence="3" type="ORF">DLAC_00154</name>
</gene>
<dbReference type="STRING" id="361077.A0A152A988"/>
<dbReference type="Proteomes" id="UP000076078">
    <property type="component" value="Unassembled WGS sequence"/>
</dbReference>
<dbReference type="AlphaFoldDB" id="A0A152A988"/>
<feature type="compositionally biased region" description="Low complexity" evidence="1">
    <location>
        <begin position="756"/>
        <end position="800"/>
    </location>
</feature>
<evidence type="ECO:0008006" key="5">
    <source>
        <dbReference type="Google" id="ProtNLM"/>
    </source>
</evidence>
<reference evidence="3 4" key="1">
    <citation type="submission" date="2015-12" db="EMBL/GenBank/DDBJ databases">
        <title>Dictyostelia acquired genes for synthesis and detection of signals that induce cell-type specialization by lateral gene transfer from prokaryotes.</title>
        <authorList>
            <person name="Gloeckner G."/>
            <person name="Schaap P."/>
        </authorList>
    </citation>
    <scope>NUCLEOTIDE SEQUENCE [LARGE SCALE GENOMIC DNA]</scope>
    <source>
        <strain evidence="3 4">TK</strain>
    </source>
</reference>
<comment type="caution">
    <text evidence="3">The sequence shown here is derived from an EMBL/GenBank/DDBJ whole genome shotgun (WGS) entry which is preliminary data.</text>
</comment>
<evidence type="ECO:0000313" key="4">
    <source>
        <dbReference type="Proteomes" id="UP000076078"/>
    </source>
</evidence>
<feature type="chain" id="PRO_5007593678" description="F5/8 type C domain-containing protein" evidence="2">
    <location>
        <begin position="21"/>
        <end position="1033"/>
    </location>
</feature>
<dbReference type="EMBL" id="LODT01000001">
    <property type="protein sequence ID" value="KYR02695.1"/>
    <property type="molecule type" value="Genomic_DNA"/>
</dbReference>
<keyword evidence="2" id="KW-0732">Signal</keyword>
<proteinExistence type="predicted"/>
<organism evidence="3 4">
    <name type="scientific">Tieghemostelium lacteum</name>
    <name type="common">Slime mold</name>
    <name type="synonym">Dictyostelium lacteum</name>
    <dbReference type="NCBI Taxonomy" id="361077"/>
    <lineage>
        <taxon>Eukaryota</taxon>
        <taxon>Amoebozoa</taxon>
        <taxon>Evosea</taxon>
        <taxon>Eumycetozoa</taxon>
        <taxon>Dictyostelia</taxon>
        <taxon>Dictyosteliales</taxon>
        <taxon>Raperosteliaceae</taxon>
        <taxon>Tieghemostelium</taxon>
    </lineage>
</organism>
<evidence type="ECO:0000256" key="1">
    <source>
        <dbReference type="SAM" id="MobiDB-lite"/>
    </source>
</evidence>
<evidence type="ECO:0000313" key="3">
    <source>
        <dbReference type="EMBL" id="KYR02695.1"/>
    </source>
</evidence>
<accession>A0A152A988</accession>
<dbReference type="InParanoid" id="A0A152A988"/>
<feature type="region of interest" description="Disordered" evidence="1">
    <location>
        <begin position="755"/>
        <end position="804"/>
    </location>
</feature>
<dbReference type="InterPro" id="IPR017853">
    <property type="entry name" value="GH"/>
</dbReference>